<dbReference type="InterPro" id="IPR029058">
    <property type="entry name" value="AB_hydrolase_fold"/>
</dbReference>
<evidence type="ECO:0000256" key="1">
    <source>
        <dbReference type="SAM" id="MobiDB-lite"/>
    </source>
</evidence>
<dbReference type="InterPro" id="IPR022742">
    <property type="entry name" value="Hydrolase_4"/>
</dbReference>
<gene>
    <name evidence="4" type="ORF">MUN82_15375</name>
</gene>
<dbReference type="RefSeq" id="WP_245091846.1">
    <property type="nucleotide sequence ID" value="NZ_CP095053.1"/>
</dbReference>
<dbReference type="Gene3D" id="3.40.50.1820">
    <property type="entry name" value="alpha/beta hydrolase"/>
    <property type="match status" value="1"/>
</dbReference>
<dbReference type="SUPFAM" id="SSF53474">
    <property type="entry name" value="alpha/beta-Hydrolases"/>
    <property type="match status" value="1"/>
</dbReference>
<dbReference type="Proteomes" id="UP000829925">
    <property type="component" value="Chromosome"/>
</dbReference>
<dbReference type="GO" id="GO:0052689">
    <property type="term" value="F:carboxylic ester hydrolase activity"/>
    <property type="evidence" value="ECO:0007669"/>
    <property type="project" value="TreeGrafter"/>
</dbReference>
<evidence type="ECO:0000256" key="2">
    <source>
        <dbReference type="SAM" id="SignalP"/>
    </source>
</evidence>
<sequence>MPKALRFAVFLLLFLPYALRAADTPLNGQWQGPLTVPGGSLDLLITLVPLSNGSYYGALDVPKQKISRMPVEVELKGSDITLKIDQAGSSFTGQVLEGGRVLKGTWKQPGLTAPLTLERRAMPTASAAALTRLTPPYREENIKFNNSAANVSLSGTLTVPAGPGPFPAVVLVSDSGPQERDAAVQDYRMFGMLADYLTRRGVAVLRFDDRGVGQSGGRYFTTTTADLVTDAQAAMQYLRAHKLINHREIGLIGHGEGANVSLLAATQPQPPTFVVALAGYGQPGREVLLHQQLEIMRLIGADQTQVKAAIELYERMVTIIRQTPNDNQARGKVAGTLRLNNTNIDPTMARARAIQLTSPWSRYFLDFDPLRSLPDVRCPVLALNGADDLQVGAATNLPLLQKGLKNNRDVTVKKLLGVNHLFQPDPQDWPLVNGQQQPNFSPKALDTIREWIVKRTTAAPSAAAPEKPAASKTKGSTAGK</sequence>
<feature type="domain" description="Serine aminopeptidase S33" evidence="3">
    <location>
        <begin position="188"/>
        <end position="278"/>
    </location>
</feature>
<evidence type="ECO:0000313" key="5">
    <source>
        <dbReference type="Proteomes" id="UP000829925"/>
    </source>
</evidence>
<organism evidence="4 5">
    <name type="scientific">Hymenobacter aerilatus</name>
    <dbReference type="NCBI Taxonomy" id="2932251"/>
    <lineage>
        <taxon>Bacteria</taxon>
        <taxon>Pseudomonadati</taxon>
        <taxon>Bacteroidota</taxon>
        <taxon>Cytophagia</taxon>
        <taxon>Cytophagales</taxon>
        <taxon>Hymenobacteraceae</taxon>
        <taxon>Hymenobacter</taxon>
    </lineage>
</organism>
<feature type="region of interest" description="Disordered" evidence="1">
    <location>
        <begin position="456"/>
        <end position="480"/>
    </location>
</feature>
<dbReference type="Pfam" id="PF12146">
    <property type="entry name" value="Hydrolase_4"/>
    <property type="match status" value="1"/>
</dbReference>
<dbReference type="EMBL" id="CP095053">
    <property type="protein sequence ID" value="UOR04316.1"/>
    <property type="molecule type" value="Genomic_DNA"/>
</dbReference>
<keyword evidence="4" id="KW-0378">Hydrolase</keyword>
<evidence type="ECO:0000313" key="4">
    <source>
        <dbReference type="EMBL" id="UOR04316.1"/>
    </source>
</evidence>
<proteinExistence type="predicted"/>
<protein>
    <submittedName>
        <fullName evidence="4">Alpha/beta hydrolase</fullName>
    </submittedName>
</protein>
<dbReference type="PANTHER" id="PTHR43265">
    <property type="entry name" value="ESTERASE ESTD"/>
    <property type="match status" value="1"/>
</dbReference>
<feature type="signal peptide" evidence="2">
    <location>
        <begin position="1"/>
        <end position="21"/>
    </location>
</feature>
<feature type="compositionally biased region" description="Low complexity" evidence="1">
    <location>
        <begin position="456"/>
        <end position="474"/>
    </location>
</feature>
<name>A0A8T9SX02_9BACT</name>
<dbReference type="InterPro" id="IPR053145">
    <property type="entry name" value="AB_hydrolase_Est10"/>
</dbReference>
<dbReference type="KEGG" id="haei:MUN82_15375"/>
<reference evidence="4 5" key="1">
    <citation type="submission" date="2022-04" db="EMBL/GenBank/DDBJ databases">
        <title>Hymenobacter sp. isolated from the air.</title>
        <authorList>
            <person name="Won M."/>
            <person name="Lee C.-M."/>
            <person name="Woen H.-Y."/>
            <person name="Kwon S.-W."/>
        </authorList>
    </citation>
    <scope>NUCLEOTIDE SEQUENCE [LARGE SCALE GENOMIC DNA]</scope>
    <source>
        <strain evidence="5">5413 J-13</strain>
    </source>
</reference>
<dbReference type="PANTHER" id="PTHR43265:SF1">
    <property type="entry name" value="ESTERASE ESTD"/>
    <property type="match status" value="1"/>
</dbReference>
<dbReference type="AlphaFoldDB" id="A0A8T9SX02"/>
<keyword evidence="2" id="KW-0732">Signal</keyword>
<evidence type="ECO:0000259" key="3">
    <source>
        <dbReference type="Pfam" id="PF12146"/>
    </source>
</evidence>
<keyword evidence="5" id="KW-1185">Reference proteome</keyword>
<accession>A0A8T9SX02</accession>
<feature type="chain" id="PRO_5035752446" evidence="2">
    <location>
        <begin position="22"/>
        <end position="480"/>
    </location>
</feature>